<keyword evidence="2" id="KW-0012">Acyltransferase</keyword>
<dbReference type="Pfam" id="PF00583">
    <property type="entry name" value="Acetyltransf_1"/>
    <property type="match status" value="1"/>
</dbReference>
<sequence>MTDPTIRARLASTAEINEQEAVQLVNLINAAYGLHRDIFREDRLDDVSHLYEELSEHPENRVLLLYEGDELIATVMVRPEAEALYIGLFAVALSRQGQGLGSTVLRMVEQVARKQGLSRLRLHAVREIGNVMFYERRGFRVIAEKQRAAGDWGSVAPFISAEMIKELQ</sequence>
<keyword evidence="5" id="KW-1185">Reference proteome</keyword>
<evidence type="ECO:0000313" key="5">
    <source>
        <dbReference type="Proteomes" id="UP000248806"/>
    </source>
</evidence>
<comment type="caution">
    <text evidence="4">The sequence shown here is derived from an EMBL/GenBank/DDBJ whole genome shotgun (WGS) entry which is preliminary data.</text>
</comment>
<evidence type="ECO:0000256" key="2">
    <source>
        <dbReference type="ARBA" id="ARBA00023315"/>
    </source>
</evidence>
<reference evidence="4 5" key="1">
    <citation type="submission" date="2018-06" db="EMBL/GenBank/DDBJ databases">
        <title>Genomic Encyclopedia of Archaeal and Bacterial Type Strains, Phase II (KMG-II): from individual species to whole genera.</title>
        <authorList>
            <person name="Goeker M."/>
        </authorList>
    </citation>
    <scope>NUCLEOTIDE SEQUENCE [LARGE SCALE GENOMIC DNA]</scope>
    <source>
        <strain evidence="4 5">ATCC BAA-1881</strain>
    </source>
</reference>
<dbReference type="Gene3D" id="3.40.630.30">
    <property type="match status" value="1"/>
</dbReference>
<evidence type="ECO:0000313" key="4">
    <source>
        <dbReference type="EMBL" id="PZW29238.1"/>
    </source>
</evidence>
<gene>
    <name evidence="4" type="ORF">EI42_02960</name>
</gene>
<dbReference type="RefSeq" id="WP_111323248.1">
    <property type="nucleotide sequence ID" value="NZ_BIFX01000001.1"/>
</dbReference>
<name>A0A326U707_THEHA</name>
<dbReference type="InterPro" id="IPR016181">
    <property type="entry name" value="Acyl_CoA_acyltransferase"/>
</dbReference>
<organism evidence="4 5">
    <name type="scientific">Thermosporothrix hazakensis</name>
    <dbReference type="NCBI Taxonomy" id="644383"/>
    <lineage>
        <taxon>Bacteria</taxon>
        <taxon>Bacillati</taxon>
        <taxon>Chloroflexota</taxon>
        <taxon>Ktedonobacteria</taxon>
        <taxon>Ktedonobacterales</taxon>
        <taxon>Thermosporotrichaceae</taxon>
        <taxon>Thermosporothrix</taxon>
    </lineage>
</organism>
<dbReference type="AlphaFoldDB" id="A0A326U707"/>
<keyword evidence="1 4" id="KW-0808">Transferase</keyword>
<accession>A0A326U707</accession>
<dbReference type="OrthoDB" id="8116329at2"/>
<protein>
    <submittedName>
        <fullName evidence="4">Putative N-acetyltransferase YhbS</fullName>
    </submittedName>
</protein>
<dbReference type="EMBL" id="QKUF01000009">
    <property type="protein sequence ID" value="PZW29238.1"/>
    <property type="molecule type" value="Genomic_DNA"/>
</dbReference>
<proteinExistence type="predicted"/>
<evidence type="ECO:0000256" key="1">
    <source>
        <dbReference type="ARBA" id="ARBA00022679"/>
    </source>
</evidence>
<dbReference type="CDD" id="cd04301">
    <property type="entry name" value="NAT_SF"/>
    <property type="match status" value="1"/>
</dbReference>
<dbReference type="PROSITE" id="PS51186">
    <property type="entry name" value="GNAT"/>
    <property type="match status" value="1"/>
</dbReference>
<dbReference type="PANTHER" id="PTHR43877">
    <property type="entry name" value="AMINOALKYLPHOSPHONATE N-ACETYLTRANSFERASE-RELATED-RELATED"/>
    <property type="match status" value="1"/>
</dbReference>
<dbReference type="InterPro" id="IPR000182">
    <property type="entry name" value="GNAT_dom"/>
</dbReference>
<feature type="domain" description="N-acetyltransferase" evidence="3">
    <location>
        <begin position="22"/>
        <end position="168"/>
    </location>
</feature>
<evidence type="ECO:0000259" key="3">
    <source>
        <dbReference type="PROSITE" id="PS51186"/>
    </source>
</evidence>
<dbReference type="Proteomes" id="UP000248806">
    <property type="component" value="Unassembled WGS sequence"/>
</dbReference>
<dbReference type="GO" id="GO:0016747">
    <property type="term" value="F:acyltransferase activity, transferring groups other than amino-acyl groups"/>
    <property type="evidence" value="ECO:0007669"/>
    <property type="project" value="InterPro"/>
</dbReference>
<dbReference type="InterPro" id="IPR050832">
    <property type="entry name" value="Bact_Acetyltransf"/>
</dbReference>
<dbReference type="SUPFAM" id="SSF55729">
    <property type="entry name" value="Acyl-CoA N-acyltransferases (Nat)"/>
    <property type="match status" value="1"/>
</dbReference>